<protein>
    <submittedName>
        <fullName evidence="1">NeuA CMP-N-acetylneuraminic acid synthetase</fullName>
    </submittedName>
</protein>
<dbReference type="InterPro" id="IPR029044">
    <property type="entry name" value="Nucleotide-diphossugar_trans"/>
</dbReference>
<dbReference type="GO" id="GO:0008781">
    <property type="term" value="F:N-acylneuraminate cytidylyltransferase activity"/>
    <property type="evidence" value="ECO:0007669"/>
    <property type="project" value="TreeGrafter"/>
</dbReference>
<accession>A0A6J5T8L3</accession>
<proteinExistence type="predicted"/>
<evidence type="ECO:0000313" key="1">
    <source>
        <dbReference type="EMBL" id="CAB4223476.1"/>
    </source>
</evidence>
<reference evidence="1" key="1">
    <citation type="submission" date="2020-05" db="EMBL/GenBank/DDBJ databases">
        <authorList>
            <person name="Chiriac C."/>
            <person name="Salcher M."/>
            <person name="Ghai R."/>
            <person name="Kavagutti S V."/>
        </authorList>
    </citation>
    <scope>NUCLEOTIDE SEQUENCE</scope>
</reference>
<dbReference type="SUPFAM" id="SSF53448">
    <property type="entry name" value="Nucleotide-diphospho-sugar transferases"/>
    <property type="match status" value="1"/>
</dbReference>
<dbReference type="InterPro" id="IPR050793">
    <property type="entry name" value="CMP-NeuNAc_synthase"/>
</dbReference>
<organism evidence="1">
    <name type="scientific">uncultured Caudovirales phage</name>
    <dbReference type="NCBI Taxonomy" id="2100421"/>
    <lineage>
        <taxon>Viruses</taxon>
        <taxon>Duplodnaviria</taxon>
        <taxon>Heunggongvirae</taxon>
        <taxon>Uroviricota</taxon>
        <taxon>Caudoviricetes</taxon>
        <taxon>Peduoviridae</taxon>
        <taxon>Maltschvirus</taxon>
        <taxon>Maltschvirus maltsch</taxon>
    </lineage>
</organism>
<dbReference type="InterPro" id="IPR003329">
    <property type="entry name" value="Cytidylyl_trans"/>
</dbReference>
<sequence>MRIAIIPARGGSTRIPRKNIKLFHGRPIIGYAIETAMASGLFDRIHVSSEDSEILNIATEYGAIPYQRPDSHADNNVGTQEVTRQAMEAMYPGQNNWVCCIYPCTPLLWPSDIAIGMSLLGNGFSMAVGREPLRDVGWLYWGLQERFRIRQPLIGDTTRLHVIDEERAIDINTMEDWHRAEQVYAELHNIGVKPA</sequence>
<gene>
    <name evidence="1" type="ORF">UFOVP1670_70</name>
</gene>
<dbReference type="PANTHER" id="PTHR21485:SF6">
    <property type="entry name" value="N-ACYLNEURAMINATE CYTIDYLYLTRANSFERASE-RELATED"/>
    <property type="match status" value="1"/>
</dbReference>
<dbReference type="PANTHER" id="PTHR21485">
    <property type="entry name" value="HAD SUPERFAMILY MEMBERS CMAS AND KDSC"/>
    <property type="match status" value="1"/>
</dbReference>
<dbReference type="CDD" id="cd02513">
    <property type="entry name" value="CMP-NeuAc_Synthase"/>
    <property type="match status" value="1"/>
</dbReference>
<dbReference type="Gene3D" id="3.90.550.10">
    <property type="entry name" value="Spore Coat Polysaccharide Biosynthesis Protein SpsA, Chain A"/>
    <property type="match status" value="2"/>
</dbReference>
<dbReference type="EMBL" id="LR797531">
    <property type="protein sequence ID" value="CAB4223476.1"/>
    <property type="molecule type" value="Genomic_DNA"/>
</dbReference>
<name>A0A6J5T8L3_9CAUD</name>
<dbReference type="Pfam" id="PF02348">
    <property type="entry name" value="CTP_transf_3"/>
    <property type="match status" value="1"/>
</dbReference>